<evidence type="ECO:0000256" key="4">
    <source>
        <dbReference type="ARBA" id="ARBA00006451"/>
    </source>
</evidence>
<keyword evidence="10" id="KW-0548">Nucleotidyltransferase</keyword>
<dbReference type="InParanoid" id="A0A5F8GEL5"/>
<dbReference type="GeneTree" id="ENSGT00390000016718"/>
<evidence type="ECO:0000256" key="6">
    <source>
        <dbReference type="ARBA" id="ARBA00018857"/>
    </source>
</evidence>
<comment type="similarity">
    <text evidence="4">Belongs to the GDPGP1 family.</text>
</comment>
<feature type="domain" description="GDPGP1-like N-terminal" evidence="14">
    <location>
        <begin position="64"/>
        <end position="228"/>
    </location>
</feature>
<evidence type="ECO:0000256" key="12">
    <source>
        <dbReference type="ARBA" id="ARBA00022801"/>
    </source>
</evidence>
<keyword evidence="7" id="KW-0963">Cytoplasm</keyword>
<dbReference type="Proteomes" id="UP000002280">
    <property type="component" value="Chromosome 1"/>
</dbReference>
<comment type="subcellular location">
    <subcellularLocation>
        <location evidence="3">Cytoplasm</location>
    </subcellularLocation>
</comment>
<protein>
    <recommendedName>
        <fullName evidence="6">GDP-D-glucose phosphorylase 1</fullName>
        <ecNumber evidence="5">2.7.7.78</ecNumber>
    </recommendedName>
</protein>
<dbReference type="AlphaFoldDB" id="A0A5F8GEL5"/>
<feature type="domain" description="GDPGP1-like C-terminal" evidence="13">
    <location>
        <begin position="249"/>
        <end position="385"/>
    </location>
</feature>
<dbReference type="InterPro" id="IPR026506">
    <property type="entry name" value="GDPGP"/>
</dbReference>
<keyword evidence="12" id="KW-0378">Hydrolase</keyword>
<evidence type="ECO:0000256" key="1">
    <source>
        <dbReference type="ARBA" id="ARBA00000063"/>
    </source>
</evidence>
<reference evidence="15" key="3">
    <citation type="submission" date="2025-09" db="UniProtKB">
        <authorList>
            <consortium name="Ensembl"/>
        </authorList>
    </citation>
    <scope>IDENTIFICATION</scope>
</reference>
<proteinExistence type="inferred from homology"/>
<dbReference type="PANTHER" id="PTHR20884">
    <property type="entry name" value="GDP-D-GLUCOSE PHOSPHORYLASE 1"/>
    <property type="match status" value="1"/>
</dbReference>
<evidence type="ECO:0000259" key="13">
    <source>
        <dbReference type="Pfam" id="PF26216"/>
    </source>
</evidence>
<dbReference type="GO" id="GO:0005737">
    <property type="term" value="C:cytoplasm"/>
    <property type="evidence" value="ECO:0000318"/>
    <property type="project" value="GO_Central"/>
</dbReference>
<dbReference type="OrthoDB" id="417175at2759"/>
<dbReference type="GO" id="GO:0000166">
    <property type="term" value="F:nucleotide binding"/>
    <property type="evidence" value="ECO:0007669"/>
    <property type="project" value="UniProtKB-KW"/>
</dbReference>
<dbReference type="Ensembl" id="ENSMODT00000024765.3">
    <property type="protein sequence ID" value="ENSMODP00000045721.1"/>
    <property type="gene ID" value="ENSMODG00000019506.3"/>
</dbReference>
<dbReference type="FunCoup" id="A0A5F8GEL5">
    <property type="interactions" value="654"/>
</dbReference>
<dbReference type="PANTHER" id="PTHR20884:SF8">
    <property type="entry name" value="GDP-D-GLUCOSE PHOSPHORYLASE 1"/>
    <property type="match status" value="1"/>
</dbReference>
<evidence type="ECO:0000256" key="9">
    <source>
        <dbReference type="ARBA" id="ARBA00022679"/>
    </source>
</evidence>
<evidence type="ECO:0000313" key="16">
    <source>
        <dbReference type="Proteomes" id="UP000002280"/>
    </source>
</evidence>
<dbReference type="GO" id="GO:0006950">
    <property type="term" value="P:response to stress"/>
    <property type="evidence" value="ECO:0007669"/>
    <property type="project" value="Ensembl"/>
</dbReference>
<dbReference type="GO" id="GO:0080048">
    <property type="term" value="F:GDP-D-glucose phosphorylase activity"/>
    <property type="evidence" value="ECO:0000318"/>
    <property type="project" value="GO_Central"/>
</dbReference>
<accession>A0A5F8GEL5</accession>
<evidence type="ECO:0000313" key="15">
    <source>
        <dbReference type="Ensembl" id="ENSMODP00000045721.1"/>
    </source>
</evidence>
<keyword evidence="8" id="KW-0344">Guanine-nucleotide releasing factor</keyword>
<evidence type="ECO:0000256" key="2">
    <source>
        <dbReference type="ARBA" id="ARBA00003049"/>
    </source>
</evidence>
<dbReference type="CTD" id="390637"/>
<organism evidence="15 16">
    <name type="scientific">Monodelphis domestica</name>
    <name type="common">Gray short-tailed opossum</name>
    <dbReference type="NCBI Taxonomy" id="13616"/>
    <lineage>
        <taxon>Eukaryota</taxon>
        <taxon>Metazoa</taxon>
        <taxon>Chordata</taxon>
        <taxon>Craniata</taxon>
        <taxon>Vertebrata</taxon>
        <taxon>Euteleostomi</taxon>
        <taxon>Mammalia</taxon>
        <taxon>Metatheria</taxon>
        <taxon>Didelphimorphia</taxon>
        <taxon>Didelphidae</taxon>
        <taxon>Monodelphis</taxon>
    </lineage>
</organism>
<name>A0A5F8GEL5_MONDO</name>
<evidence type="ECO:0000256" key="5">
    <source>
        <dbReference type="ARBA" id="ARBA00012507"/>
    </source>
</evidence>
<dbReference type="STRING" id="13616.ENSMODP00000045721"/>
<dbReference type="Pfam" id="PF26216">
    <property type="entry name" value="GDPGP1_C"/>
    <property type="match status" value="1"/>
</dbReference>
<sequence length="387" mass="42795">MAVPQNINETSHLPPLSNGCDEQSRLSVGLGVLDFVYRQEELRVKGIQWQTSESGELCPPLLSRFDCALQSSWKQRMEQGLFRYCLGDLQTQILPGPLGFVAQLNVERGVQRRPPQNIQSVRQAFDPQQFHFNKIQPGEILFHLCRDPGFPMALQCTEVLVIINVSPLEWGHVLFVPEPTQGLPQILMPGPLQFGIEAVMLSTHPGFRVGFNSLGGLASVNHLHLHGYYLAHKLPVEIAPSQPLDPSGHIHLLEGLPAPGFLFYIDEPGPKLEALVGRVCQVTNYLADQEIAHNLFVTRGAPPGNPPSSLTYSGIRVILWARKSRFGVKEGEAFNVALCELAGHLPVKTSQDFHSLTETSAVNLIQQSLLPPSQFLQLQEALVSLLK</sequence>
<dbReference type="Bgee" id="ENSMODG00000019506">
    <property type="expression patterns" value="Expressed in endometrium and 17 other cell types or tissues"/>
</dbReference>
<dbReference type="GO" id="GO:0005085">
    <property type="term" value="F:guanyl-nucleotide exchange factor activity"/>
    <property type="evidence" value="ECO:0007669"/>
    <property type="project" value="UniProtKB-KW"/>
</dbReference>
<dbReference type="InterPro" id="IPR058866">
    <property type="entry name" value="GDPGP1_N"/>
</dbReference>
<dbReference type="Pfam" id="PF26217">
    <property type="entry name" value="GDPGP1_N"/>
    <property type="match status" value="1"/>
</dbReference>
<keyword evidence="16" id="KW-1185">Reference proteome</keyword>
<reference evidence="15 16" key="1">
    <citation type="journal article" date="2007" name="Nature">
        <title>Genome of the marsupial Monodelphis domestica reveals innovation in non-coding sequences.</title>
        <authorList>
            <person name="Mikkelsen T.S."/>
            <person name="Wakefield M.J."/>
            <person name="Aken B."/>
            <person name="Amemiya C.T."/>
            <person name="Chang J.L."/>
            <person name="Duke S."/>
            <person name="Garber M."/>
            <person name="Gentles A.J."/>
            <person name="Goodstadt L."/>
            <person name="Heger A."/>
            <person name="Jurka J."/>
            <person name="Kamal M."/>
            <person name="Mauceli E."/>
            <person name="Searle S.M."/>
            <person name="Sharpe T."/>
            <person name="Baker M.L."/>
            <person name="Batzer M.A."/>
            <person name="Benos P.V."/>
            <person name="Belov K."/>
            <person name="Clamp M."/>
            <person name="Cook A."/>
            <person name="Cuff J."/>
            <person name="Das R."/>
            <person name="Davidow L."/>
            <person name="Deakin J.E."/>
            <person name="Fazzari M.J."/>
            <person name="Glass J.L."/>
            <person name="Grabherr M."/>
            <person name="Greally J.M."/>
            <person name="Gu W."/>
            <person name="Hore T.A."/>
            <person name="Huttley G.A."/>
            <person name="Kleber M."/>
            <person name="Jirtle R.L."/>
            <person name="Koina E."/>
            <person name="Lee J.T."/>
            <person name="Mahony S."/>
            <person name="Marra M.A."/>
            <person name="Miller R.D."/>
            <person name="Nicholls R.D."/>
            <person name="Oda M."/>
            <person name="Papenfuss A.T."/>
            <person name="Parra Z.E."/>
            <person name="Pollock D.D."/>
            <person name="Ray D.A."/>
            <person name="Schein J.E."/>
            <person name="Speed T.P."/>
            <person name="Thompson K."/>
            <person name="VandeBerg J.L."/>
            <person name="Wade C.M."/>
            <person name="Walker J.A."/>
            <person name="Waters P.D."/>
            <person name="Webber C."/>
            <person name="Weidman J.R."/>
            <person name="Xie X."/>
            <person name="Zody M.C."/>
            <person name="Baldwin J."/>
            <person name="Abdouelleil A."/>
            <person name="Abdulkadir J."/>
            <person name="Abebe A."/>
            <person name="Abera B."/>
            <person name="Abreu J."/>
            <person name="Acer S.C."/>
            <person name="Aftuck L."/>
            <person name="Alexander A."/>
            <person name="An P."/>
            <person name="Anderson E."/>
            <person name="Anderson S."/>
            <person name="Arachi H."/>
            <person name="Azer M."/>
            <person name="Bachantsang P."/>
            <person name="Barry A."/>
            <person name="Bayul T."/>
            <person name="Berlin A."/>
            <person name="Bessette D."/>
            <person name="Bloom T."/>
            <person name="Bloom T."/>
            <person name="Boguslavskiy L."/>
            <person name="Bonnet C."/>
            <person name="Boukhgalter B."/>
            <person name="Bourzgui I."/>
            <person name="Brown A."/>
            <person name="Cahill P."/>
            <person name="Channer S."/>
            <person name="Cheshatsang Y."/>
            <person name="Chuda L."/>
            <person name="Citroen M."/>
            <person name="Collymore A."/>
            <person name="Cooke P."/>
            <person name="Costello M."/>
            <person name="D'Aco K."/>
            <person name="Daza R."/>
            <person name="De Haan G."/>
            <person name="DeGray S."/>
            <person name="DeMaso C."/>
            <person name="Dhargay N."/>
            <person name="Dooley K."/>
            <person name="Dooley E."/>
            <person name="Doricent M."/>
            <person name="Dorje P."/>
            <person name="Dorjee K."/>
            <person name="Dupes A."/>
            <person name="Elong R."/>
            <person name="Falk J."/>
            <person name="Farina A."/>
            <person name="Faro S."/>
            <person name="Ferguson D."/>
            <person name="Fisher S."/>
            <person name="Foley C.D."/>
            <person name="Franke A."/>
            <person name="Friedrich D."/>
            <person name="Gadbois L."/>
            <person name="Gearin G."/>
            <person name="Gearin C.R."/>
            <person name="Giannoukos G."/>
            <person name="Goode T."/>
            <person name="Graham J."/>
            <person name="Grandbois E."/>
            <person name="Grewal S."/>
            <person name="Gyaltsen K."/>
            <person name="Hafez N."/>
            <person name="Hagos B."/>
            <person name="Hall J."/>
            <person name="Henson C."/>
            <person name="Hollinger A."/>
            <person name="Honan T."/>
            <person name="Huard M.D."/>
            <person name="Hughes L."/>
            <person name="Hurhula B."/>
            <person name="Husby M.E."/>
            <person name="Kamat A."/>
            <person name="Kanga B."/>
            <person name="Kashin S."/>
            <person name="Khazanovich D."/>
            <person name="Kisner P."/>
            <person name="Lance K."/>
            <person name="Lara M."/>
            <person name="Lee W."/>
            <person name="Lennon N."/>
            <person name="Letendre F."/>
            <person name="LeVine R."/>
            <person name="Lipovsky A."/>
            <person name="Liu X."/>
            <person name="Liu J."/>
            <person name="Liu S."/>
            <person name="Lokyitsang T."/>
            <person name="Lokyitsang Y."/>
            <person name="Lubonja R."/>
            <person name="Lui A."/>
            <person name="MacDonald P."/>
            <person name="Magnisalis V."/>
            <person name="Maru K."/>
            <person name="Matthews C."/>
            <person name="McCusker W."/>
            <person name="McDonough S."/>
            <person name="Mehta T."/>
            <person name="Meldrim J."/>
            <person name="Meneus L."/>
            <person name="Mihai O."/>
            <person name="Mihalev A."/>
            <person name="Mihova T."/>
            <person name="Mittelman R."/>
            <person name="Mlenga V."/>
            <person name="Montmayeur A."/>
            <person name="Mulrain L."/>
            <person name="Navidi A."/>
            <person name="Naylor J."/>
            <person name="Negash T."/>
            <person name="Nguyen T."/>
            <person name="Nguyen N."/>
            <person name="Nicol R."/>
            <person name="Norbu C."/>
            <person name="Norbu N."/>
            <person name="Novod N."/>
            <person name="O'Neill B."/>
            <person name="Osman S."/>
            <person name="Markiewicz E."/>
            <person name="Oyono O.L."/>
            <person name="Patti C."/>
            <person name="Phunkhang P."/>
            <person name="Pierre F."/>
            <person name="Priest M."/>
            <person name="Raghuraman S."/>
            <person name="Rege F."/>
            <person name="Reyes R."/>
            <person name="Rise C."/>
            <person name="Rogov P."/>
            <person name="Ross K."/>
            <person name="Ryan E."/>
            <person name="Settipalli S."/>
            <person name="Shea T."/>
            <person name="Sherpa N."/>
            <person name="Shi L."/>
            <person name="Shih D."/>
            <person name="Sparrow T."/>
            <person name="Spaulding J."/>
            <person name="Stalker J."/>
            <person name="Stange-Thomann N."/>
            <person name="Stavropoulos S."/>
            <person name="Stone C."/>
            <person name="Strader C."/>
            <person name="Tesfaye S."/>
            <person name="Thomson T."/>
            <person name="Thoulutsang Y."/>
            <person name="Thoulutsang D."/>
            <person name="Topham K."/>
            <person name="Topping I."/>
            <person name="Tsamla T."/>
            <person name="Vassiliev H."/>
            <person name="Vo A."/>
            <person name="Wangchuk T."/>
            <person name="Wangdi T."/>
            <person name="Weiand M."/>
            <person name="Wilkinson J."/>
            <person name="Wilson A."/>
            <person name="Yadav S."/>
            <person name="Young G."/>
            <person name="Yu Q."/>
            <person name="Zembek L."/>
            <person name="Zhong D."/>
            <person name="Zimmer A."/>
            <person name="Zwirko Z."/>
            <person name="Jaffe D.B."/>
            <person name="Alvarez P."/>
            <person name="Brockman W."/>
            <person name="Butler J."/>
            <person name="Chin C."/>
            <person name="Gnerre S."/>
            <person name="MacCallum I."/>
            <person name="Graves J.A."/>
            <person name="Ponting C.P."/>
            <person name="Breen M."/>
            <person name="Samollow P.B."/>
            <person name="Lander E.S."/>
            <person name="Lindblad-Toh K."/>
        </authorList>
    </citation>
    <scope>NUCLEOTIDE SEQUENCE [LARGE SCALE GENOMIC DNA]</scope>
</reference>
<evidence type="ECO:0000259" key="14">
    <source>
        <dbReference type="Pfam" id="PF26217"/>
    </source>
</evidence>
<evidence type="ECO:0000256" key="3">
    <source>
        <dbReference type="ARBA" id="ARBA00004496"/>
    </source>
</evidence>
<dbReference type="InterPro" id="IPR058865">
    <property type="entry name" value="GDPGP1_C"/>
</dbReference>
<evidence type="ECO:0000256" key="11">
    <source>
        <dbReference type="ARBA" id="ARBA00022741"/>
    </source>
</evidence>
<evidence type="ECO:0000256" key="8">
    <source>
        <dbReference type="ARBA" id="ARBA00022658"/>
    </source>
</evidence>
<keyword evidence="11" id="KW-0547">Nucleotide-binding</keyword>
<evidence type="ECO:0000256" key="7">
    <source>
        <dbReference type="ARBA" id="ARBA00022490"/>
    </source>
</evidence>
<dbReference type="GO" id="GO:0006006">
    <property type="term" value="P:glucose metabolic process"/>
    <property type="evidence" value="ECO:0000318"/>
    <property type="project" value="GO_Central"/>
</dbReference>
<dbReference type="GO" id="GO:0016787">
    <property type="term" value="F:hydrolase activity"/>
    <property type="evidence" value="ECO:0007669"/>
    <property type="project" value="UniProtKB-KW"/>
</dbReference>
<dbReference type="OMA" id="NNEDWDG"/>
<dbReference type="EC" id="2.7.7.78" evidence="5"/>
<reference evidence="15" key="2">
    <citation type="submission" date="2025-08" db="UniProtKB">
        <authorList>
            <consortium name="Ensembl"/>
        </authorList>
    </citation>
    <scope>IDENTIFICATION</scope>
</reference>
<keyword evidence="9" id="KW-0808">Transferase</keyword>
<comment type="function">
    <text evidence="2">Specific and highly efficient GDP-D-glucose phosphorylase regulating the levels of GDP-D-glucose in cells.</text>
</comment>
<gene>
    <name evidence="15" type="primary">GDPGP1</name>
</gene>
<dbReference type="KEGG" id="mdo:100015004"/>
<evidence type="ECO:0000256" key="10">
    <source>
        <dbReference type="ARBA" id="ARBA00022695"/>
    </source>
</evidence>
<dbReference type="GeneID" id="100015004"/>
<comment type="catalytic activity">
    <reaction evidence="1">
        <text>GDP-alpha-D-glucose + phosphate = alpha-D-glucose 1-phosphate + GDP + H(+)</text>
        <dbReference type="Rhea" id="RHEA:30387"/>
        <dbReference type="ChEBI" id="CHEBI:15378"/>
        <dbReference type="ChEBI" id="CHEBI:43474"/>
        <dbReference type="ChEBI" id="CHEBI:58189"/>
        <dbReference type="ChEBI" id="CHEBI:58601"/>
        <dbReference type="ChEBI" id="CHEBI:62230"/>
        <dbReference type="EC" id="2.7.7.78"/>
    </reaction>
</comment>